<feature type="compositionally biased region" description="Basic and acidic residues" evidence="18">
    <location>
        <begin position="376"/>
        <end position="397"/>
    </location>
</feature>
<evidence type="ECO:0000313" key="21">
    <source>
        <dbReference type="Proteomes" id="UP000324233"/>
    </source>
</evidence>
<keyword evidence="7" id="KW-0997">Cell inner membrane</keyword>
<feature type="region of interest" description="Disordered" evidence="18">
    <location>
        <begin position="81"/>
        <end position="566"/>
    </location>
</feature>
<feature type="compositionally biased region" description="Basic and acidic residues" evidence="18">
    <location>
        <begin position="633"/>
        <end position="647"/>
    </location>
</feature>
<dbReference type="Pfam" id="PF20833">
    <property type="entry name" value="RNase_E_G_Thio"/>
    <property type="match status" value="1"/>
</dbReference>
<dbReference type="PROSITE" id="PS50126">
    <property type="entry name" value="S1"/>
    <property type="match status" value="1"/>
</dbReference>
<keyword evidence="12" id="KW-0699">rRNA-binding</keyword>
<feature type="compositionally biased region" description="Basic and acidic residues" evidence="18">
    <location>
        <begin position="272"/>
        <end position="293"/>
    </location>
</feature>
<comment type="cofactor">
    <cofactor evidence="1">
        <name>Mg(2+)</name>
        <dbReference type="ChEBI" id="CHEBI:18420"/>
    </cofactor>
</comment>
<dbReference type="GO" id="GO:0019843">
    <property type="term" value="F:rRNA binding"/>
    <property type="evidence" value="ECO:0007669"/>
    <property type="project" value="UniProtKB-KW"/>
</dbReference>
<evidence type="ECO:0000256" key="18">
    <source>
        <dbReference type="SAM" id="MobiDB-lite"/>
    </source>
</evidence>
<keyword evidence="17" id="KW-0472">Membrane</keyword>
<dbReference type="AlphaFoldDB" id="A0A5B9W6W1"/>
<dbReference type="GO" id="GO:0006364">
    <property type="term" value="P:rRNA processing"/>
    <property type="evidence" value="ECO:0007669"/>
    <property type="project" value="UniProtKB-KW"/>
</dbReference>
<evidence type="ECO:0000256" key="16">
    <source>
        <dbReference type="ARBA" id="ARBA00022884"/>
    </source>
</evidence>
<dbReference type="PANTHER" id="PTHR30001:SF1">
    <property type="entry name" value="RIBONUCLEASE E_G-LIKE PROTEIN, CHLOROPLASTIC"/>
    <property type="match status" value="1"/>
</dbReference>
<feature type="compositionally biased region" description="Pro residues" evidence="18">
    <location>
        <begin position="398"/>
        <end position="408"/>
    </location>
</feature>
<keyword evidence="21" id="KW-1185">Reference proteome</keyword>
<feature type="compositionally biased region" description="Basic and acidic residues" evidence="18">
    <location>
        <begin position="470"/>
        <end position="484"/>
    </location>
</feature>
<feature type="compositionally biased region" description="Basic residues" evidence="18">
    <location>
        <begin position="507"/>
        <end position="517"/>
    </location>
</feature>
<dbReference type="KEGG" id="agv:OJF2_46370"/>
<comment type="subcellular location">
    <subcellularLocation>
        <location evidence="2">Cytoplasm</location>
    </subcellularLocation>
</comment>
<sequence length="1083" mass="123041">MKKEMLINVLQPEECRIAIVENGVLEELYVERTSHESYTGNIYKGKVVNLEPAIQAAFVDFSVGRNGFLHVSDVEPQYYQGAASAEDEPEPGAAQLPAPGARPREPRRDREDRRRPRPDAFGEPLPPSLPPPRSEDRPPRDRDRDRDRERPDRSIRGRRDRSEAPRSFGEGLADELGPLPQPPRAPEPPRPEPREPAAERREEVERASWTEAVERGWEYEREREREREAAPEEPAEGRWRSARPADFFDPDLPPSRTQRSRLPQPPAAEAEAPERGRYRPAEPPEAEPPREARDEEEIESFAPREPRRDRGRGRGRPSPPAGRPPRAPSAFDAEDLEAPDERAAAAPIEDEPDAFEPGPRADEPRRRGGRAAIRSRGAEGERDRDRDRERPREREAAPPEPAPAPPRYARPQPEHEPERVRPAEPAEPPRERARPHARAGEPGYVPRRERLRAADPSPEAAPDAFAWPEAARDDVPDIESREFLGADDEPFGPPEAAADARGEGRDGKRRRRRRGRRRDRDRIDEPGSPAQDEFAAELDDEAAEADFGPSFGRDADEEDVRRAGVRELDIEEIDEIEEVAGLDVDIDDHEDLLHDDDLADAPRVAEEEIDPELEQEIRKEIEEIEALEREMGLRGPAEARPRREDAAGRGGRAGRGRGASKPPIQEIFRRGDEVLVQVIKESIGTKGPTLSTYISIPGRYLVLMPGLNRVGVSRKIVDEGQRRKLREIMHELNPPKGLGFIVRTAGLERSKRELARDLAYLLRLWKVILRRIKKTRTPGAIYQESDMITRTIRDIFTSEIDTIWIDEPAAFERAQEFLRVVMPRFVNRIKLYEEKVPLFHKYGIEDEIAKIQRRHVPLPEGGSIVIDQTEALVAIDVNSGNFRVEDDAEKTAYEMNLRAAREIARQLRLRDLGGVIVNDFIDMREERHRRGVERALREAIKRDRARTKILRMSAFGLIEMTRQRIRPSLKRSVYEDCPNCTGSGVVKTAESMAIDVMRLLALASHREEIRRINVTVSSSVATYLNNRKRKEIARIEADSNMTIQVGFKENVAAEHLHLDCYDANNTEIRLAPLPPPGHGKRGH</sequence>
<keyword evidence="6" id="KW-0963">Cytoplasm</keyword>
<dbReference type="Pfam" id="PF10150">
    <property type="entry name" value="RNase_E_G"/>
    <property type="match status" value="1"/>
</dbReference>
<dbReference type="GO" id="GO:0004540">
    <property type="term" value="F:RNA nuclease activity"/>
    <property type="evidence" value="ECO:0007669"/>
    <property type="project" value="InterPro"/>
</dbReference>
<feature type="compositionally biased region" description="Acidic residues" evidence="18">
    <location>
        <begin position="534"/>
        <end position="544"/>
    </location>
</feature>
<feature type="compositionally biased region" description="Basic and acidic residues" evidence="18">
    <location>
        <begin position="133"/>
        <end position="164"/>
    </location>
</feature>
<protein>
    <recommendedName>
        <fullName evidence="4">Ribonuclease G</fullName>
    </recommendedName>
</protein>
<dbReference type="InterPro" id="IPR004659">
    <property type="entry name" value="RNase_E/G"/>
</dbReference>
<dbReference type="EMBL" id="CP042997">
    <property type="protein sequence ID" value="QEH36077.1"/>
    <property type="molecule type" value="Genomic_DNA"/>
</dbReference>
<keyword evidence="11" id="KW-0479">Metal-binding</keyword>
<dbReference type="RefSeq" id="WP_210420139.1">
    <property type="nucleotide sequence ID" value="NZ_CP042997.1"/>
</dbReference>
<feature type="compositionally biased region" description="Low complexity" evidence="18">
    <location>
        <begin position="454"/>
        <end position="469"/>
    </location>
</feature>
<evidence type="ECO:0000256" key="10">
    <source>
        <dbReference type="ARBA" id="ARBA00022722"/>
    </source>
</evidence>
<name>A0A5B9W6W1_9BACT</name>
<evidence type="ECO:0000256" key="1">
    <source>
        <dbReference type="ARBA" id="ARBA00001946"/>
    </source>
</evidence>
<gene>
    <name evidence="20" type="primary">rne</name>
    <name evidence="20" type="ORF">OJF2_46370</name>
</gene>
<comment type="similarity">
    <text evidence="3">Belongs to the RNase E/G family. RNase G subfamily.</text>
</comment>
<accession>A0A5B9W6W1</accession>
<dbReference type="NCBIfam" id="TIGR00757">
    <property type="entry name" value="RNaseEG"/>
    <property type="match status" value="1"/>
</dbReference>
<dbReference type="GO" id="GO:0004519">
    <property type="term" value="F:endonuclease activity"/>
    <property type="evidence" value="ECO:0007669"/>
    <property type="project" value="UniProtKB-KW"/>
</dbReference>
<feature type="compositionally biased region" description="Pro residues" evidence="18">
    <location>
        <begin position="317"/>
        <end position="327"/>
    </location>
</feature>
<evidence type="ECO:0000256" key="2">
    <source>
        <dbReference type="ARBA" id="ARBA00004496"/>
    </source>
</evidence>
<evidence type="ECO:0000259" key="19">
    <source>
        <dbReference type="PROSITE" id="PS50126"/>
    </source>
</evidence>
<feature type="compositionally biased region" description="Basic and acidic residues" evidence="18">
    <location>
        <begin position="412"/>
        <end position="434"/>
    </location>
</feature>
<evidence type="ECO:0000256" key="17">
    <source>
        <dbReference type="ARBA" id="ARBA00023136"/>
    </source>
</evidence>
<dbReference type="GO" id="GO:0005737">
    <property type="term" value="C:cytoplasm"/>
    <property type="evidence" value="ECO:0007669"/>
    <property type="project" value="UniProtKB-SubCell"/>
</dbReference>
<evidence type="ECO:0000256" key="4">
    <source>
        <dbReference type="ARBA" id="ARBA00017719"/>
    </source>
</evidence>
<organism evidence="20 21">
    <name type="scientific">Aquisphaera giovannonii</name>
    <dbReference type="NCBI Taxonomy" id="406548"/>
    <lineage>
        <taxon>Bacteria</taxon>
        <taxon>Pseudomonadati</taxon>
        <taxon>Planctomycetota</taxon>
        <taxon>Planctomycetia</taxon>
        <taxon>Isosphaerales</taxon>
        <taxon>Isosphaeraceae</taxon>
        <taxon>Aquisphaera</taxon>
    </lineage>
</organism>
<dbReference type="SUPFAM" id="SSF50249">
    <property type="entry name" value="Nucleic acid-binding proteins"/>
    <property type="match status" value="2"/>
</dbReference>
<feature type="compositionally biased region" description="Basic and acidic residues" evidence="18">
    <location>
        <begin position="187"/>
        <end position="239"/>
    </location>
</feature>
<dbReference type="GO" id="GO:0016787">
    <property type="term" value="F:hydrolase activity"/>
    <property type="evidence" value="ECO:0007669"/>
    <property type="project" value="UniProtKB-KW"/>
</dbReference>
<feature type="region of interest" description="Disordered" evidence="18">
    <location>
        <begin position="633"/>
        <end position="663"/>
    </location>
</feature>
<dbReference type="Proteomes" id="UP000324233">
    <property type="component" value="Chromosome"/>
</dbReference>
<proteinExistence type="inferred from homology"/>
<evidence type="ECO:0000256" key="3">
    <source>
        <dbReference type="ARBA" id="ARBA00005663"/>
    </source>
</evidence>
<reference evidence="20 21" key="1">
    <citation type="submission" date="2019-08" db="EMBL/GenBank/DDBJ databases">
        <title>Deep-cultivation of Planctomycetes and their phenomic and genomic characterization uncovers novel biology.</title>
        <authorList>
            <person name="Wiegand S."/>
            <person name="Jogler M."/>
            <person name="Boedeker C."/>
            <person name="Pinto D."/>
            <person name="Vollmers J."/>
            <person name="Rivas-Marin E."/>
            <person name="Kohn T."/>
            <person name="Peeters S.H."/>
            <person name="Heuer A."/>
            <person name="Rast P."/>
            <person name="Oberbeckmann S."/>
            <person name="Bunk B."/>
            <person name="Jeske O."/>
            <person name="Meyerdierks A."/>
            <person name="Storesund J.E."/>
            <person name="Kallscheuer N."/>
            <person name="Luecker S."/>
            <person name="Lage O.M."/>
            <person name="Pohl T."/>
            <person name="Merkel B.J."/>
            <person name="Hornburger P."/>
            <person name="Mueller R.-W."/>
            <person name="Bruemmer F."/>
            <person name="Labrenz M."/>
            <person name="Spormann A.M."/>
            <person name="Op den Camp H."/>
            <person name="Overmann J."/>
            <person name="Amann R."/>
            <person name="Jetten M.S.M."/>
            <person name="Mascher T."/>
            <person name="Medema M.H."/>
            <person name="Devos D.P."/>
            <person name="Kaster A.-K."/>
            <person name="Ovreas L."/>
            <person name="Rohde M."/>
            <person name="Galperin M.Y."/>
            <person name="Jogler C."/>
        </authorList>
    </citation>
    <scope>NUCLEOTIDE SEQUENCE [LARGE SCALE GENOMIC DNA]</scope>
    <source>
        <strain evidence="20 21">OJF2</strain>
    </source>
</reference>
<keyword evidence="5" id="KW-1003">Cell membrane</keyword>
<dbReference type="CDD" id="cd04453">
    <property type="entry name" value="S1_RNase_E"/>
    <property type="match status" value="1"/>
</dbReference>
<feature type="domain" description="S1 motif" evidence="19">
    <location>
        <begin position="40"/>
        <end position="74"/>
    </location>
</feature>
<dbReference type="InterPro" id="IPR012340">
    <property type="entry name" value="NA-bd_OB-fold"/>
</dbReference>
<feature type="compositionally biased region" description="Gly residues" evidence="18">
    <location>
        <begin position="648"/>
        <end position="657"/>
    </location>
</feature>
<evidence type="ECO:0000256" key="6">
    <source>
        <dbReference type="ARBA" id="ARBA00022490"/>
    </source>
</evidence>
<evidence type="ECO:0000313" key="20">
    <source>
        <dbReference type="EMBL" id="QEH36077.1"/>
    </source>
</evidence>
<evidence type="ECO:0000256" key="9">
    <source>
        <dbReference type="ARBA" id="ARBA00022694"/>
    </source>
</evidence>
<keyword evidence="9" id="KW-0819">tRNA processing</keyword>
<evidence type="ECO:0000256" key="5">
    <source>
        <dbReference type="ARBA" id="ARBA00022475"/>
    </source>
</evidence>
<evidence type="ECO:0000256" key="7">
    <source>
        <dbReference type="ARBA" id="ARBA00022519"/>
    </source>
</evidence>
<evidence type="ECO:0000256" key="8">
    <source>
        <dbReference type="ARBA" id="ARBA00022552"/>
    </source>
</evidence>
<feature type="compositionally biased region" description="Basic and acidic residues" evidence="18">
    <location>
        <begin position="102"/>
        <end position="120"/>
    </location>
</feature>
<evidence type="ECO:0000256" key="13">
    <source>
        <dbReference type="ARBA" id="ARBA00022759"/>
    </source>
</evidence>
<keyword evidence="15" id="KW-0460">Magnesium</keyword>
<keyword evidence="13" id="KW-0255">Endonuclease</keyword>
<dbReference type="Gene3D" id="3.40.1260.20">
    <property type="entry name" value="Ribonuclease E, catalytic domain"/>
    <property type="match status" value="1"/>
</dbReference>
<evidence type="ECO:0000256" key="15">
    <source>
        <dbReference type="ARBA" id="ARBA00022842"/>
    </source>
</evidence>
<dbReference type="InterPro" id="IPR003029">
    <property type="entry name" value="S1_domain"/>
</dbReference>
<evidence type="ECO:0000256" key="14">
    <source>
        <dbReference type="ARBA" id="ARBA00022801"/>
    </source>
</evidence>
<keyword evidence="16" id="KW-0694">RNA-binding</keyword>
<dbReference type="InterPro" id="IPR019307">
    <property type="entry name" value="RNA-bd_AU-1/RNase_E/G"/>
</dbReference>
<dbReference type="GO" id="GO:0008033">
    <property type="term" value="P:tRNA processing"/>
    <property type="evidence" value="ECO:0007669"/>
    <property type="project" value="UniProtKB-KW"/>
</dbReference>
<dbReference type="GO" id="GO:0046872">
    <property type="term" value="F:metal ion binding"/>
    <property type="evidence" value="ECO:0007669"/>
    <property type="project" value="UniProtKB-KW"/>
</dbReference>
<keyword evidence="8" id="KW-0698">rRNA processing</keyword>
<evidence type="ECO:0000256" key="12">
    <source>
        <dbReference type="ARBA" id="ARBA00022730"/>
    </source>
</evidence>
<dbReference type="Gene3D" id="2.40.50.140">
    <property type="entry name" value="Nucleic acid-binding proteins"/>
    <property type="match status" value="2"/>
</dbReference>
<dbReference type="InterPro" id="IPR048583">
    <property type="entry name" value="RNase_E_G_thioredoxin-like"/>
</dbReference>
<dbReference type="PANTHER" id="PTHR30001">
    <property type="entry name" value="RIBONUCLEASE"/>
    <property type="match status" value="1"/>
</dbReference>
<keyword evidence="14 20" id="KW-0378">Hydrolase</keyword>
<evidence type="ECO:0000256" key="11">
    <source>
        <dbReference type="ARBA" id="ARBA00022723"/>
    </source>
</evidence>
<keyword evidence="10" id="KW-0540">Nuclease</keyword>